<reference evidence="5" key="2">
    <citation type="journal article" date="2009" name="Mol. Biol. Evol.">
        <title>The chloroplast genomes of the green algae Pyramimonas, Monomastix, and Pycnococcus shed new light on the evolutionary history of prasinophytes and the origin of the secondary chloroplasts of euglenids.</title>
        <authorList>
            <person name="Turmel M."/>
            <person name="Gagnon M.C."/>
            <person name="O'Kelly C.J."/>
            <person name="Otis C."/>
            <person name="Lemieux C."/>
        </authorList>
    </citation>
    <scope>NUCLEOTIDE SEQUENCE</scope>
</reference>
<keyword evidence="2" id="KW-0804">Transcription</keyword>
<evidence type="ECO:0000256" key="3">
    <source>
        <dbReference type="ARBA" id="ARBA00031776"/>
    </source>
</evidence>
<keyword evidence="1" id="KW-0240">DNA-directed RNA polymerase</keyword>
<dbReference type="EMBL" id="FJ493497">
    <property type="protein sequence ID" value="ACK36887.1"/>
    <property type="molecule type" value="Genomic_DNA"/>
</dbReference>
<keyword evidence="5" id="KW-0934">Plastid</keyword>
<protein>
    <recommendedName>
        <fullName evidence="3">Plastid-encoded RNA polymerase subunit alpha</fullName>
    </recommendedName>
</protein>
<dbReference type="GO" id="GO:0000428">
    <property type="term" value="C:DNA-directed RNA polymerase complex"/>
    <property type="evidence" value="ECO:0007669"/>
    <property type="project" value="UniProtKB-KW"/>
</dbReference>
<evidence type="ECO:0000313" key="5">
    <source>
        <dbReference type="EMBL" id="ACK36887.1"/>
    </source>
</evidence>
<dbReference type="SUPFAM" id="SSF55257">
    <property type="entry name" value="RBP11-like subunits of RNA polymerase"/>
    <property type="match status" value="1"/>
</dbReference>
<sequence length="324" mass="36961">MDTELLEYRIEKLPFSPEDSLEAKKIQQVLGKNTFENSSLHYGKFYLSGLKKGQGITVANALRRVLLYDIMGLGITKVKFNSKNNENLSSQKLHEFSTISGIRESILELLMNLRLLVWTTSPLDSNQKVSGDSSSDPLLVHEELDISSSPSLTSYLGQFSLPEYFKSKDWLSEKNKNNQSSVFVLRGKHLISADQRTNQNPNFAQLINPEQYLATILPIQKTATGLSKFPEFEIEYKIGKGNLFENLDLQSNNEEFLLNSGPFFPVKKVNYTVEDIKNSTNNFLWERGFSECVFFEIWTDGSLHPEKALSQAFDILLDFFQQKD</sequence>
<accession>C0JWM7</accession>
<dbReference type="RefSeq" id="YP_002601032.1">
    <property type="nucleotide sequence ID" value="NC_012101.1"/>
</dbReference>
<dbReference type="Gene3D" id="3.30.1360.10">
    <property type="entry name" value="RNA polymerase, RBP11-like subunit"/>
    <property type="match status" value="2"/>
</dbReference>
<dbReference type="GeneID" id="7441124"/>
<dbReference type="GO" id="GO:0003899">
    <property type="term" value="F:DNA-directed RNA polymerase activity"/>
    <property type="evidence" value="ECO:0007669"/>
    <property type="project" value="InterPro"/>
</dbReference>
<proteinExistence type="predicted"/>
<dbReference type="SUPFAM" id="SSF56553">
    <property type="entry name" value="Insert subdomain of RNA polymerase alpha subunit"/>
    <property type="match status" value="1"/>
</dbReference>
<feature type="domain" description="DNA-directed RNA polymerase RpoA/D/Rpb3-type" evidence="4">
    <location>
        <begin position="42"/>
        <end position="323"/>
    </location>
</feature>
<gene>
    <name evidence="5" type="primary">rpoA</name>
</gene>
<dbReference type="InterPro" id="IPR036643">
    <property type="entry name" value="RNApol_insert_sf"/>
</dbReference>
<evidence type="ECO:0000256" key="1">
    <source>
        <dbReference type="ARBA" id="ARBA00022478"/>
    </source>
</evidence>
<dbReference type="GO" id="GO:0046983">
    <property type="term" value="F:protein dimerization activity"/>
    <property type="evidence" value="ECO:0007669"/>
    <property type="project" value="InterPro"/>
</dbReference>
<dbReference type="InterPro" id="IPR011263">
    <property type="entry name" value="DNA-dir_RNA_pol_RpoA/D/Rpb3"/>
</dbReference>
<evidence type="ECO:0000256" key="2">
    <source>
        <dbReference type="ARBA" id="ARBA00023163"/>
    </source>
</evidence>
<geneLocation type="chloroplast" evidence="5"/>
<dbReference type="SMART" id="SM00662">
    <property type="entry name" value="RPOLD"/>
    <property type="match status" value="1"/>
</dbReference>
<dbReference type="GO" id="GO:0006351">
    <property type="term" value="P:DNA-templated transcription"/>
    <property type="evidence" value="ECO:0007669"/>
    <property type="project" value="InterPro"/>
</dbReference>
<evidence type="ECO:0000259" key="4">
    <source>
        <dbReference type="SMART" id="SM00662"/>
    </source>
</evidence>
<name>C0JWM7_MONSK</name>
<reference evidence="5" key="1">
    <citation type="journal article" date="2006" name="BMC Biol.">
        <title>The complete chloroplast DNA sequence of the green alga Oltmannsiellopsis viridis reveals a distinctive quadripartite architecture in the chloroplast genome of early diverging ulvophytes.</title>
        <authorList>
            <person name="Pombert J.F."/>
            <person name="Lemieux C."/>
            <person name="Turmel M."/>
        </authorList>
    </citation>
    <scope>NUCLEOTIDE SEQUENCE</scope>
</reference>
<dbReference type="Pfam" id="PF01193">
    <property type="entry name" value="RNA_pol_L"/>
    <property type="match status" value="1"/>
</dbReference>
<organism evidence="5">
    <name type="scientific">Monomastix sp. (strain OKE-1)</name>
    <dbReference type="NCBI Taxonomy" id="141716"/>
    <lineage>
        <taxon>Eukaryota</taxon>
        <taxon>Viridiplantae</taxon>
        <taxon>Chlorophyta</taxon>
        <taxon>Mamiellophyceae</taxon>
        <taxon>Monomastigales</taxon>
        <taxon>Monomastigaceae</taxon>
        <taxon>Monomastix</taxon>
    </lineage>
</organism>
<dbReference type="InterPro" id="IPR036603">
    <property type="entry name" value="RBP11-like"/>
</dbReference>
<dbReference type="AlphaFoldDB" id="C0JWM7"/>
<keyword evidence="5" id="KW-0150">Chloroplast</keyword>